<evidence type="ECO:0000313" key="2">
    <source>
        <dbReference type="EMBL" id="CDS07153.1"/>
    </source>
</evidence>
<feature type="compositionally biased region" description="Basic and acidic residues" evidence="1">
    <location>
        <begin position="358"/>
        <end position="412"/>
    </location>
</feature>
<feature type="region of interest" description="Disordered" evidence="1">
    <location>
        <begin position="309"/>
        <end position="413"/>
    </location>
</feature>
<name>A0A077WJC7_9FUNG</name>
<feature type="compositionally biased region" description="Pro residues" evidence="1">
    <location>
        <begin position="309"/>
        <end position="340"/>
    </location>
</feature>
<organism evidence="2">
    <name type="scientific">Lichtheimia ramosa</name>
    <dbReference type="NCBI Taxonomy" id="688394"/>
    <lineage>
        <taxon>Eukaryota</taxon>
        <taxon>Fungi</taxon>
        <taxon>Fungi incertae sedis</taxon>
        <taxon>Mucoromycota</taxon>
        <taxon>Mucoromycotina</taxon>
        <taxon>Mucoromycetes</taxon>
        <taxon>Mucorales</taxon>
        <taxon>Lichtheimiaceae</taxon>
        <taxon>Lichtheimia</taxon>
    </lineage>
</organism>
<accession>A0A077WJC7</accession>
<protein>
    <submittedName>
        <fullName evidence="2">Uncharacterized protein</fullName>
    </submittedName>
</protein>
<dbReference type="OrthoDB" id="2283354at2759"/>
<evidence type="ECO:0000256" key="1">
    <source>
        <dbReference type="SAM" id="MobiDB-lite"/>
    </source>
</evidence>
<feature type="region of interest" description="Disordered" evidence="1">
    <location>
        <begin position="195"/>
        <end position="216"/>
    </location>
</feature>
<dbReference type="EMBL" id="LK023323">
    <property type="protein sequence ID" value="CDS07153.1"/>
    <property type="molecule type" value="Genomic_DNA"/>
</dbReference>
<feature type="compositionally biased region" description="Low complexity" evidence="1">
    <location>
        <begin position="499"/>
        <end position="514"/>
    </location>
</feature>
<feature type="compositionally biased region" description="Basic residues" evidence="1">
    <location>
        <begin position="18"/>
        <end position="38"/>
    </location>
</feature>
<feature type="region of interest" description="Disordered" evidence="1">
    <location>
        <begin position="487"/>
        <end position="524"/>
    </location>
</feature>
<reference evidence="2" key="1">
    <citation type="journal article" date="2014" name="Genome Announc.">
        <title>De novo whole-genome sequence and genome annotation of Lichtheimia ramosa.</title>
        <authorList>
            <person name="Linde J."/>
            <person name="Schwartze V."/>
            <person name="Binder U."/>
            <person name="Lass-Florl C."/>
            <person name="Voigt K."/>
            <person name="Horn F."/>
        </authorList>
    </citation>
    <scope>NUCLEOTIDE SEQUENCE</scope>
    <source>
        <strain evidence="2">JMRC FSU:6197</strain>
    </source>
</reference>
<feature type="compositionally biased region" description="Low complexity" evidence="1">
    <location>
        <begin position="341"/>
        <end position="357"/>
    </location>
</feature>
<proteinExistence type="predicted"/>
<sequence length="669" mass="74889">MPTERDYYDDDMIERRANKSRKPPRRRKSKSSSKRRHSYYRDDHILEDEDLYYWDPWAVMADNEWEDYVSPASTDYYPYYFDDNQHEMESTSGIRRHKSTGTKQRAQQQRMMENDHQVPQRWADIIISDEPLDDPVYAMQQQQPIPERRRTIHEPRAPPIVAQDVQGDDNNIMLDTAQSPLLRRRHSLYEQPTSSHNLLMNSPPMTQQQPMTGSSSWMSPIPAQMNNMMQPPPMNAPVPPPMPTAPMIPPHHSLVPPPLAPRPPFMQMGIGPMMHPQMTMPFNNPFNDLLAPMHPPMMHGGPFVPPPFRHPAAFGPPPPPPLPPVGPGIEHPPPPLPPAPASSSNNPSSSSQQQQQSREIKKEEPKEKKKEEQPKKEQEPKKEEAPKEEPASDTKKEDPPKENTEEKKEKAVEAVAEAAVGAMAAAATSRAMHGGGELRRSKSLFGWFDKKKPPPAIVDRSRWDPSAVMSMNDAAYRPAPRAVKNSLYPAGHPLNEHLSTTGPSKSSSSSSSVLSRKESTRLNNKAQRLRARGFIWCYRPMHHDVAGDTVVWAAFDVANQDRLDPYIPAVIHHQPFHGAPLVNLGSEPELPGLTMVRPLDGVGFHYKSALSSRPVMLEIRCLPNDNNLMVRQPAQQTTPMDTAPPLSFASSSGGGGGGLAGKLWNAIAK</sequence>
<gene>
    <name evidence="2" type="ORF">LRAMOSA09676</name>
</gene>
<dbReference type="AlphaFoldDB" id="A0A077WJC7"/>
<feature type="region of interest" description="Disordered" evidence="1">
    <location>
        <begin position="1"/>
        <end position="39"/>
    </location>
</feature>